<sequence length="75" mass="7853">HGTPVASTASAVPEDIDATTSVVAGTGQNWDINCTATFSSLLNGFAAVFGPGALEQLRLQYKASIDHIERDTAFQ</sequence>
<dbReference type="AlphaFoldDB" id="A0A699YLV7"/>
<reference evidence="1 2" key="1">
    <citation type="submission" date="2020-02" db="EMBL/GenBank/DDBJ databases">
        <title>Draft genome sequence of Haematococcus lacustris strain NIES-144.</title>
        <authorList>
            <person name="Morimoto D."/>
            <person name="Nakagawa S."/>
            <person name="Yoshida T."/>
            <person name="Sawayama S."/>
        </authorList>
    </citation>
    <scope>NUCLEOTIDE SEQUENCE [LARGE SCALE GENOMIC DNA]</scope>
    <source>
        <strain evidence="1 2">NIES-144</strain>
    </source>
</reference>
<feature type="non-terminal residue" evidence="1">
    <location>
        <position position="75"/>
    </location>
</feature>
<dbReference type="SUPFAM" id="SSF54897">
    <property type="entry name" value="Protease propeptides/inhibitors"/>
    <property type="match status" value="1"/>
</dbReference>
<evidence type="ECO:0000313" key="2">
    <source>
        <dbReference type="Proteomes" id="UP000485058"/>
    </source>
</evidence>
<proteinExistence type="predicted"/>
<dbReference type="InterPro" id="IPR037045">
    <property type="entry name" value="S8pro/Inhibitor_I9_sf"/>
</dbReference>
<feature type="non-terminal residue" evidence="1">
    <location>
        <position position="1"/>
    </location>
</feature>
<protein>
    <submittedName>
        <fullName evidence="1">Uncharacterized protein</fullName>
    </submittedName>
</protein>
<dbReference type="Gene3D" id="3.30.70.80">
    <property type="entry name" value="Peptidase S8 propeptide/proteinase inhibitor I9"/>
    <property type="match status" value="1"/>
</dbReference>
<dbReference type="Proteomes" id="UP000485058">
    <property type="component" value="Unassembled WGS sequence"/>
</dbReference>
<organism evidence="1 2">
    <name type="scientific">Haematococcus lacustris</name>
    <name type="common">Green alga</name>
    <name type="synonym">Haematococcus pluvialis</name>
    <dbReference type="NCBI Taxonomy" id="44745"/>
    <lineage>
        <taxon>Eukaryota</taxon>
        <taxon>Viridiplantae</taxon>
        <taxon>Chlorophyta</taxon>
        <taxon>core chlorophytes</taxon>
        <taxon>Chlorophyceae</taxon>
        <taxon>CS clade</taxon>
        <taxon>Chlamydomonadales</taxon>
        <taxon>Haematococcaceae</taxon>
        <taxon>Haematococcus</taxon>
    </lineage>
</organism>
<name>A0A699YLV7_HAELA</name>
<keyword evidence="2" id="KW-1185">Reference proteome</keyword>
<accession>A0A699YLV7</accession>
<dbReference type="EMBL" id="BLLF01000388">
    <property type="protein sequence ID" value="GFH11267.1"/>
    <property type="molecule type" value="Genomic_DNA"/>
</dbReference>
<evidence type="ECO:0000313" key="1">
    <source>
        <dbReference type="EMBL" id="GFH11267.1"/>
    </source>
</evidence>
<gene>
    <name evidence="1" type="ORF">HaLaN_06741</name>
</gene>
<comment type="caution">
    <text evidence="1">The sequence shown here is derived from an EMBL/GenBank/DDBJ whole genome shotgun (WGS) entry which is preliminary data.</text>
</comment>